<dbReference type="PROSITE" id="PS50983">
    <property type="entry name" value="FE_B12_PBP"/>
    <property type="match status" value="1"/>
</dbReference>
<gene>
    <name evidence="6" type="ORF">GCM10007362_27360</name>
</gene>
<dbReference type="Pfam" id="PF01497">
    <property type="entry name" value="Peripla_BP_2"/>
    <property type="match status" value="1"/>
</dbReference>
<evidence type="ECO:0000313" key="6">
    <source>
        <dbReference type="EMBL" id="GGH79886.1"/>
    </source>
</evidence>
<dbReference type="RefSeq" id="WP_172244359.1">
    <property type="nucleotide sequence ID" value="NZ_BMDD01000003.1"/>
</dbReference>
<reference evidence="7" key="1">
    <citation type="journal article" date="2019" name="Int. J. Syst. Evol. Microbiol.">
        <title>The Global Catalogue of Microorganisms (GCM) 10K type strain sequencing project: providing services to taxonomists for standard genome sequencing and annotation.</title>
        <authorList>
            <consortium name="The Broad Institute Genomics Platform"/>
            <consortium name="The Broad Institute Genome Sequencing Center for Infectious Disease"/>
            <person name="Wu L."/>
            <person name="Ma J."/>
        </authorList>
    </citation>
    <scope>NUCLEOTIDE SEQUENCE [LARGE SCALE GENOMIC DNA]</scope>
    <source>
        <strain evidence="7">CCM 8702</strain>
    </source>
</reference>
<evidence type="ECO:0000256" key="1">
    <source>
        <dbReference type="ARBA" id="ARBA00023015"/>
    </source>
</evidence>
<keyword evidence="1" id="KW-0805">Transcription regulation</keyword>
<dbReference type="InterPro" id="IPR018060">
    <property type="entry name" value="HTH_AraC"/>
</dbReference>
<comment type="caution">
    <text evidence="6">The sequence shown here is derived from an EMBL/GenBank/DDBJ whole genome shotgun (WGS) entry which is preliminary data.</text>
</comment>
<feature type="domain" description="HTH araC/xylS-type" evidence="4">
    <location>
        <begin position="176"/>
        <end position="274"/>
    </location>
</feature>
<sequence length="616" mass="69204">MRNTPSADRLIRDWNGLPARLLDVRFKRLEADERFRFGGSSSAAFVLVSSGKGHLTLGKETAYSFDGAYAIHISCRSELALIAEHETELYLFDYTFPGTNCMNEYSKESADLAFAPSDLLELKRSFDLLLAQWHGLKTLDQLRLRSHLYESVHIFLKQQQESEKNKTANPEDRRVLRALRYMIGHLSRTVTLAELAETAGCGTRRLSQLFRERFERSPLQVLIGIRMRQAKKDLKSTSANLQQIAEQVGYANAYSFSRQFKQSFGLSPEQYRRSDASVHRLGESDSTSASASARLLSDLQAAENIGHEAACLPAAEVRTKHSSPPIGAPDVIIPGPTRTVSTVMGNIEIPDRPRRIVTDWSIGHLLALGEQPIGAPSTLTDNAGLLDAYWNAAPADIGRHNEISYARIIELEPDLILTWNREAYASYARIAPTLVFESDHCGGMENEMHRLGQWIGRKKEAEAWIRQARLRTYNLRSRLAARFAKPATFTLADPYWCDAQVTLIGNAAYRGGRAVYDRLNLSSPSSLGRMLAGSGQDYARVGESELEANLGEWVLVMNYDASHNLTSAPQWNREAVARRHRIVDLPWNRYFQSDPLSSLLQAEELTQMLDRPFSPF</sequence>
<evidence type="ECO:0000259" key="5">
    <source>
        <dbReference type="PROSITE" id="PS50983"/>
    </source>
</evidence>
<evidence type="ECO:0000256" key="3">
    <source>
        <dbReference type="ARBA" id="ARBA00023163"/>
    </source>
</evidence>
<dbReference type="PANTHER" id="PTHR46796">
    <property type="entry name" value="HTH-TYPE TRANSCRIPTIONAL ACTIVATOR RHAS-RELATED"/>
    <property type="match status" value="1"/>
</dbReference>
<keyword evidence="7" id="KW-1185">Reference proteome</keyword>
<dbReference type="PANTHER" id="PTHR46796:SF7">
    <property type="entry name" value="ARAC FAMILY TRANSCRIPTIONAL REGULATOR"/>
    <property type="match status" value="1"/>
</dbReference>
<dbReference type="InterPro" id="IPR002491">
    <property type="entry name" value="ABC_transptr_periplasmic_BD"/>
</dbReference>
<dbReference type="SMART" id="SM00342">
    <property type="entry name" value="HTH_ARAC"/>
    <property type="match status" value="1"/>
</dbReference>
<dbReference type="PRINTS" id="PR00032">
    <property type="entry name" value="HTHARAC"/>
</dbReference>
<dbReference type="SUPFAM" id="SSF46689">
    <property type="entry name" value="Homeodomain-like"/>
    <property type="match status" value="2"/>
</dbReference>
<dbReference type="Pfam" id="PF12833">
    <property type="entry name" value="HTH_18"/>
    <property type="match status" value="1"/>
</dbReference>
<dbReference type="Gene3D" id="1.10.10.60">
    <property type="entry name" value="Homeodomain-like"/>
    <property type="match status" value="1"/>
</dbReference>
<evidence type="ECO:0000259" key="4">
    <source>
        <dbReference type="PROSITE" id="PS01124"/>
    </source>
</evidence>
<keyword evidence="2" id="KW-0238">DNA-binding</keyword>
<dbReference type="InterPro" id="IPR050204">
    <property type="entry name" value="AraC_XylS_family_regulators"/>
</dbReference>
<dbReference type="EMBL" id="BMDD01000003">
    <property type="protein sequence ID" value="GGH79886.1"/>
    <property type="molecule type" value="Genomic_DNA"/>
</dbReference>
<keyword evidence="3" id="KW-0804">Transcription</keyword>
<evidence type="ECO:0000256" key="2">
    <source>
        <dbReference type="ARBA" id="ARBA00023125"/>
    </source>
</evidence>
<proteinExistence type="predicted"/>
<name>A0ABQ1ZVT6_9BACL</name>
<feature type="domain" description="Fe/B12 periplasmic-binding" evidence="5">
    <location>
        <begin position="353"/>
        <end position="613"/>
    </location>
</feature>
<organism evidence="6 7">
    <name type="scientific">Saccharibacillus endophyticus</name>
    <dbReference type="NCBI Taxonomy" id="2060666"/>
    <lineage>
        <taxon>Bacteria</taxon>
        <taxon>Bacillati</taxon>
        <taxon>Bacillota</taxon>
        <taxon>Bacilli</taxon>
        <taxon>Bacillales</taxon>
        <taxon>Paenibacillaceae</taxon>
        <taxon>Saccharibacillus</taxon>
    </lineage>
</organism>
<accession>A0ABQ1ZVT6</accession>
<evidence type="ECO:0000313" key="7">
    <source>
        <dbReference type="Proteomes" id="UP000605427"/>
    </source>
</evidence>
<dbReference type="InterPro" id="IPR018062">
    <property type="entry name" value="HTH_AraC-typ_CS"/>
</dbReference>
<dbReference type="Gene3D" id="3.40.50.1980">
    <property type="entry name" value="Nitrogenase molybdenum iron protein domain"/>
    <property type="match status" value="2"/>
</dbReference>
<dbReference type="InterPro" id="IPR009057">
    <property type="entry name" value="Homeodomain-like_sf"/>
</dbReference>
<dbReference type="PROSITE" id="PS00041">
    <property type="entry name" value="HTH_ARAC_FAMILY_1"/>
    <property type="match status" value="1"/>
</dbReference>
<dbReference type="PROSITE" id="PS01124">
    <property type="entry name" value="HTH_ARAC_FAMILY_2"/>
    <property type="match status" value="1"/>
</dbReference>
<protein>
    <recommendedName>
        <fullName evidence="8">AraC family transcriptional regulator</fullName>
    </recommendedName>
</protein>
<dbReference type="InterPro" id="IPR020449">
    <property type="entry name" value="Tscrpt_reg_AraC-type_HTH"/>
</dbReference>
<dbReference type="Proteomes" id="UP000605427">
    <property type="component" value="Unassembled WGS sequence"/>
</dbReference>
<evidence type="ECO:0008006" key="8">
    <source>
        <dbReference type="Google" id="ProtNLM"/>
    </source>
</evidence>
<dbReference type="SUPFAM" id="SSF53807">
    <property type="entry name" value="Helical backbone' metal receptor"/>
    <property type="match status" value="1"/>
</dbReference>